<dbReference type="PANTHER" id="PTHR42829:SF2">
    <property type="entry name" value="NADH-UBIQUINONE OXIDOREDUCTASE CHAIN 5"/>
    <property type="match status" value="1"/>
</dbReference>
<dbReference type="Pfam" id="PF00361">
    <property type="entry name" value="Proton_antipo_M"/>
    <property type="match status" value="2"/>
</dbReference>
<dbReference type="GO" id="GO:0042773">
    <property type="term" value="P:ATP synthesis coupled electron transport"/>
    <property type="evidence" value="ECO:0007669"/>
    <property type="project" value="InterPro"/>
</dbReference>
<evidence type="ECO:0000256" key="3">
    <source>
        <dbReference type="ARBA" id="ARBA00022989"/>
    </source>
</evidence>
<evidence type="ECO:0000259" key="7">
    <source>
        <dbReference type="Pfam" id="PF00361"/>
    </source>
</evidence>
<feature type="domain" description="NADH:quinone oxidoreductase/Mrp antiporter transmembrane" evidence="7">
    <location>
        <begin position="134"/>
        <end position="356"/>
    </location>
</feature>
<dbReference type="AlphaFoldDB" id="A0A918N3H7"/>
<evidence type="ECO:0000313" key="9">
    <source>
        <dbReference type="EMBL" id="GGX13670.1"/>
    </source>
</evidence>
<dbReference type="GO" id="GO:0016020">
    <property type="term" value="C:membrane"/>
    <property type="evidence" value="ECO:0007669"/>
    <property type="project" value="UniProtKB-SubCell"/>
</dbReference>
<dbReference type="PANTHER" id="PTHR42829">
    <property type="entry name" value="NADH-UBIQUINONE OXIDOREDUCTASE CHAIN 5"/>
    <property type="match status" value="1"/>
</dbReference>
<reference evidence="9 10" key="1">
    <citation type="journal article" date="2014" name="Int. J. Syst. Evol. Microbiol.">
        <title>Complete genome sequence of Corynebacterium casei LMG S-19264T (=DSM 44701T), isolated from a smear-ripened cheese.</title>
        <authorList>
            <consortium name="US DOE Joint Genome Institute (JGI-PGF)"/>
            <person name="Walter F."/>
            <person name="Albersmeier A."/>
            <person name="Kalinowski J."/>
            <person name="Ruckert C."/>
        </authorList>
    </citation>
    <scope>NUCLEOTIDE SEQUENCE [LARGE SCALE GENOMIC DNA]</scope>
    <source>
        <strain evidence="9 10">KCTC 12285</strain>
    </source>
</reference>
<evidence type="ECO:0000256" key="1">
    <source>
        <dbReference type="ARBA" id="ARBA00004127"/>
    </source>
</evidence>
<feature type="transmembrane region" description="Helical" evidence="6">
    <location>
        <begin position="276"/>
        <end position="299"/>
    </location>
</feature>
<feature type="transmembrane region" description="Helical" evidence="6">
    <location>
        <begin position="546"/>
        <end position="567"/>
    </location>
</feature>
<feature type="transmembrane region" description="Helical" evidence="6">
    <location>
        <begin position="34"/>
        <end position="54"/>
    </location>
</feature>
<dbReference type="InterPro" id="IPR001516">
    <property type="entry name" value="Proton_antipo_N"/>
</dbReference>
<name>A0A918N3H7_9FLAO</name>
<feature type="transmembrane region" description="Helical" evidence="6">
    <location>
        <begin position="86"/>
        <end position="107"/>
    </location>
</feature>
<evidence type="ECO:0008006" key="11">
    <source>
        <dbReference type="Google" id="ProtNLM"/>
    </source>
</evidence>
<organism evidence="9 10">
    <name type="scientific">Aquimarina muelleri</name>
    <dbReference type="NCBI Taxonomy" id="279356"/>
    <lineage>
        <taxon>Bacteria</taxon>
        <taxon>Pseudomonadati</taxon>
        <taxon>Bacteroidota</taxon>
        <taxon>Flavobacteriia</taxon>
        <taxon>Flavobacteriales</taxon>
        <taxon>Flavobacteriaceae</taxon>
        <taxon>Aquimarina</taxon>
    </lineage>
</organism>
<proteinExistence type="predicted"/>
<keyword evidence="3 6" id="KW-1133">Transmembrane helix</keyword>
<dbReference type="EMBL" id="BMWS01000007">
    <property type="protein sequence ID" value="GGX13670.1"/>
    <property type="molecule type" value="Genomic_DNA"/>
</dbReference>
<evidence type="ECO:0000256" key="4">
    <source>
        <dbReference type="ARBA" id="ARBA00023136"/>
    </source>
</evidence>
<feature type="transmembrane region" description="Helical" evidence="6">
    <location>
        <begin position="450"/>
        <end position="468"/>
    </location>
</feature>
<evidence type="ECO:0000256" key="6">
    <source>
        <dbReference type="SAM" id="Phobius"/>
    </source>
</evidence>
<evidence type="ECO:0000313" key="10">
    <source>
        <dbReference type="Proteomes" id="UP000601108"/>
    </source>
</evidence>
<dbReference type="RefSeq" id="WP_027411460.1">
    <property type="nucleotide sequence ID" value="NZ_BMWS01000007.1"/>
</dbReference>
<comment type="subcellular location">
    <subcellularLocation>
        <location evidence="1">Endomembrane system</location>
        <topology evidence="1">Multi-pass membrane protein</topology>
    </subcellularLocation>
    <subcellularLocation>
        <location evidence="5">Membrane</location>
        <topology evidence="5">Multi-pass membrane protein</topology>
    </subcellularLocation>
</comment>
<feature type="transmembrane region" description="Helical" evidence="6">
    <location>
        <begin position="116"/>
        <end position="134"/>
    </location>
</feature>
<feature type="transmembrane region" description="Helical" evidence="6">
    <location>
        <begin position="423"/>
        <end position="444"/>
    </location>
</feature>
<protein>
    <recommendedName>
        <fullName evidence="11">NADH dehydrogenase</fullName>
    </recommendedName>
</protein>
<dbReference type="GO" id="GO:0012505">
    <property type="term" value="C:endomembrane system"/>
    <property type="evidence" value="ECO:0007669"/>
    <property type="project" value="UniProtKB-SubCell"/>
</dbReference>
<feature type="transmembrane region" description="Helical" evidence="6">
    <location>
        <begin position="6"/>
        <end position="22"/>
    </location>
</feature>
<feature type="transmembrane region" description="Helical" evidence="6">
    <location>
        <begin position="311"/>
        <end position="336"/>
    </location>
</feature>
<dbReference type="GO" id="GO:0015990">
    <property type="term" value="P:electron transport coupled proton transport"/>
    <property type="evidence" value="ECO:0007669"/>
    <property type="project" value="TreeGrafter"/>
</dbReference>
<dbReference type="InterPro" id="IPR003945">
    <property type="entry name" value="NU5C-like"/>
</dbReference>
<feature type="transmembrane region" description="Helical" evidence="6">
    <location>
        <begin position="170"/>
        <end position="192"/>
    </location>
</feature>
<comment type="caution">
    <text evidence="9">The sequence shown here is derived from an EMBL/GenBank/DDBJ whole genome shotgun (WGS) entry which is preliminary data.</text>
</comment>
<gene>
    <name evidence="9" type="ORF">GCM10007384_14070</name>
</gene>
<feature type="transmembrane region" description="Helical" evidence="6">
    <location>
        <begin position="506"/>
        <end position="525"/>
    </location>
</feature>
<feature type="domain" description="NADH-Ubiquinone oxidoreductase (complex I) chain 5 N-terminal" evidence="8">
    <location>
        <begin position="70"/>
        <end position="117"/>
    </location>
</feature>
<keyword evidence="10" id="KW-1185">Reference proteome</keyword>
<evidence type="ECO:0000259" key="8">
    <source>
        <dbReference type="Pfam" id="PF00662"/>
    </source>
</evidence>
<dbReference type="InterPro" id="IPR001750">
    <property type="entry name" value="ND/Mrp_TM"/>
</dbReference>
<keyword evidence="2 5" id="KW-0812">Transmembrane</keyword>
<feature type="transmembrane region" description="Helical" evidence="6">
    <location>
        <begin position="579"/>
        <end position="598"/>
    </location>
</feature>
<dbReference type="GO" id="GO:0008137">
    <property type="term" value="F:NADH dehydrogenase (ubiquinone) activity"/>
    <property type="evidence" value="ECO:0007669"/>
    <property type="project" value="InterPro"/>
</dbReference>
<feature type="transmembrane region" description="Helical" evidence="6">
    <location>
        <begin position="212"/>
        <end position="231"/>
    </location>
</feature>
<feature type="transmembrane region" description="Helical" evidence="6">
    <location>
        <begin position="252"/>
        <end position="270"/>
    </location>
</feature>
<accession>A0A918N3H7</accession>
<dbReference type="Proteomes" id="UP000601108">
    <property type="component" value="Unassembled WGS sequence"/>
</dbReference>
<keyword evidence="4 6" id="KW-0472">Membrane</keyword>
<dbReference type="Pfam" id="PF00662">
    <property type="entry name" value="Proton_antipo_N"/>
    <property type="match status" value="1"/>
</dbReference>
<evidence type="ECO:0000256" key="2">
    <source>
        <dbReference type="ARBA" id="ARBA00022692"/>
    </source>
</evidence>
<dbReference type="PRINTS" id="PR01434">
    <property type="entry name" value="NADHDHGNASE5"/>
</dbReference>
<feature type="domain" description="NADH:quinone oxidoreductase/Mrp antiporter transmembrane" evidence="7">
    <location>
        <begin position="487"/>
        <end position="591"/>
    </location>
</feature>
<dbReference type="GO" id="GO:0003954">
    <property type="term" value="F:NADH dehydrogenase activity"/>
    <property type="evidence" value="ECO:0007669"/>
    <property type="project" value="TreeGrafter"/>
</dbReference>
<sequence length="621" mass="71342">MENLLPIFLLIPSLGLIISLLFPERKEKWISTSILIAMGSYVLFTTTFVLVWLWKDVDSLNIKEISLYDYGDYNFFIDFYFDKVSAVYLLFSGVLSYLIALYSRVYLHKEPGYKRFFTTFLLFFISIQIIVLAGNFETLFIGWEILGVSSFLLIAYYRHRYLPVRNGLKVFSIYRIADVGILITMWLSHHLWHENITFEQLNNSQLVAEHLTLHPWTGIVISLAILLAASVKSAQFPFSSWLPRAMEGPTPSSAIFYGSIAAHIGVFLLLRTASFWHQIFIIKIIVVLLGVITAIVATISSQVQYSAKAQIAYSSIAQIGIIFIEVALGLEAIALIHLVSNAFLRSYQLLISPSMVTYYIREQFYNFVPYKEKQKSKWREKYEVTLYLIGLNEWKLDPFLYKVFWSPVKRLGKPLTYFQPKTAVHVSLAILPIPFFFVTNLISFTGTLHHLLPIAIAGLALLMVIRTFSERKNPLLAWAMLIFNHVWVLLAISFNNTFNVWDTTFYLSGILLSGVFGFCILYQLSKKEKFDLNDFYGLAFKRKNTAFWYLLCSLGLMGFPVTTTFLGEDLLFMHIEKEQLLLASLISFNFILTGISLMRMYARIFMGPVNDPEITVARRSA</sequence>
<evidence type="ECO:0000256" key="5">
    <source>
        <dbReference type="RuleBase" id="RU000320"/>
    </source>
</evidence>
<feature type="transmembrane region" description="Helical" evidence="6">
    <location>
        <begin position="475"/>
        <end position="494"/>
    </location>
</feature>